<dbReference type="SUPFAM" id="SSF56176">
    <property type="entry name" value="FAD-binding/transporter-associated domain-like"/>
    <property type="match status" value="1"/>
</dbReference>
<keyword evidence="2 3" id="KW-0129">CBS domain</keyword>
<dbReference type="InterPro" id="IPR046342">
    <property type="entry name" value="CBS_dom_sf"/>
</dbReference>
<dbReference type="GO" id="GO:0005886">
    <property type="term" value="C:plasma membrane"/>
    <property type="evidence" value="ECO:0007669"/>
    <property type="project" value="TreeGrafter"/>
</dbReference>
<dbReference type="SUPFAM" id="SSF54631">
    <property type="entry name" value="CBS-domain pair"/>
    <property type="match status" value="1"/>
</dbReference>
<dbReference type="Pfam" id="PF03471">
    <property type="entry name" value="CorC_HlyC"/>
    <property type="match status" value="1"/>
</dbReference>
<dbReference type="Gene3D" id="3.30.465.10">
    <property type="match status" value="1"/>
</dbReference>
<dbReference type="Pfam" id="PF00571">
    <property type="entry name" value="CBS"/>
    <property type="match status" value="2"/>
</dbReference>
<proteinExistence type="predicted"/>
<dbReference type="EMBL" id="CP015519">
    <property type="protein sequence ID" value="APG27256.1"/>
    <property type="molecule type" value="Genomic_DNA"/>
</dbReference>
<name>A0A1L3GMT4_9BACT</name>
<dbReference type="InterPro" id="IPR016169">
    <property type="entry name" value="FAD-bd_PCMH_sub2"/>
</dbReference>
<dbReference type="InterPro" id="IPR000644">
    <property type="entry name" value="CBS_dom"/>
</dbReference>
<dbReference type="InterPro" id="IPR036318">
    <property type="entry name" value="FAD-bd_PCMH-like_sf"/>
</dbReference>
<dbReference type="FunFam" id="3.10.580.10:FF:000002">
    <property type="entry name" value="Magnesium/cobalt efflux protein CorC"/>
    <property type="match status" value="1"/>
</dbReference>
<reference evidence="5 6" key="1">
    <citation type="journal article" date="2017" name="Genome Announc.">
        <title>Complete Genome Sequences of Two Acetylene-Fermenting Pelobacter acetylenicus Strains.</title>
        <authorList>
            <person name="Sutton J.M."/>
            <person name="Baesman S.M."/>
            <person name="Fierst J.L."/>
            <person name="Poret-Peterson A.T."/>
            <person name="Oremland R.S."/>
            <person name="Dunlap D.S."/>
            <person name="Akob D.M."/>
        </authorList>
    </citation>
    <scope>NUCLEOTIDE SEQUENCE [LARGE SCALE GENOMIC DNA]</scope>
    <source>
        <strain evidence="5 6">SFB93</strain>
    </source>
</reference>
<evidence type="ECO:0000256" key="3">
    <source>
        <dbReference type="PROSITE-ProRule" id="PRU00703"/>
    </source>
</evidence>
<evidence type="ECO:0000313" key="5">
    <source>
        <dbReference type="EMBL" id="APG27256.1"/>
    </source>
</evidence>
<dbReference type="STRING" id="1842532.A7E78_05020"/>
<feature type="domain" description="CBS" evidence="4">
    <location>
        <begin position="69"/>
        <end position="129"/>
    </location>
</feature>
<dbReference type="CDD" id="cd04590">
    <property type="entry name" value="CBS_pair_CorC_HlyC_assoc"/>
    <property type="match status" value="1"/>
</dbReference>
<dbReference type="KEGG" id="pef:A7E78_05020"/>
<dbReference type="PANTHER" id="PTHR22777:SF17">
    <property type="entry name" value="UPF0053 PROTEIN SLL0260"/>
    <property type="match status" value="1"/>
</dbReference>
<evidence type="ECO:0000259" key="4">
    <source>
        <dbReference type="PROSITE" id="PS51371"/>
    </source>
</evidence>
<dbReference type="Proteomes" id="UP000182517">
    <property type="component" value="Chromosome"/>
</dbReference>
<dbReference type="SMART" id="SM00116">
    <property type="entry name" value="CBS"/>
    <property type="match status" value="2"/>
</dbReference>
<accession>A0A1L3GMT4</accession>
<keyword evidence="6" id="KW-1185">Reference proteome</keyword>
<protein>
    <recommendedName>
        <fullName evidence="4">CBS domain-containing protein</fullName>
    </recommendedName>
</protein>
<feature type="domain" description="CBS" evidence="4">
    <location>
        <begin position="134"/>
        <end position="191"/>
    </location>
</feature>
<dbReference type="Gene3D" id="3.10.580.10">
    <property type="entry name" value="CBS-domain"/>
    <property type="match status" value="1"/>
</dbReference>
<dbReference type="InterPro" id="IPR005170">
    <property type="entry name" value="Transptr-assoc_dom"/>
</dbReference>
<keyword evidence="1" id="KW-0677">Repeat</keyword>
<gene>
    <name evidence="5" type="ORF">A7E78_05020</name>
</gene>
<dbReference type="AlphaFoldDB" id="A0A1L3GMT4"/>
<dbReference type="PROSITE" id="PS51371">
    <property type="entry name" value="CBS"/>
    <property type="match status" value="2"/>
</dbReference>
<evidence type="ECO:0000313" key="6">
    <source>
        <dbReference type="Proteomes" id="UP000182517"/>
    </source>
</evidence>
<dbReference type="GO" id="GO:0050660">
    <property type="term" value="F:flavin adenine dinucleotide binding"/>
    <property type="evidence" value="ECO:0007669"/>
    <property type="project" value="InterPro"/>
</dbReference>
<organism evidence="5 6">
    <name type="scientific">Syntrophotalea acetylenivorans</name>
    <dbReference type="NCBI Taxonomy" id="1842532"/>
    <lineage>
        <taxon>Bacteria</taxon>
        <taxon>Pseudomonadati</taxon>
        <taxon>Thermodesulfobacteriota</taxon>
        <taxon>Desulfuromonadia</taxon>
        <taxon>Desulfuromonadales</taxon>
        <taxon>Syntrophotaleaceae</taxon>
        <taxon>Syntrophotalea</taxon>
    </lineage>
</organism>
<dbReference type="OrthoDB" id="9798188at2"/>
<dbReference type="SMART" id="SM01091">
    <property type="entry name" value="CorC_HlyC"/>
    <property type="match status" value="1"/>
</dbReference>
<dbReference type="InterPro" id="IPR044751">
    <property type="entry name" value="Ion_transp-like_CBS"/>
</dbReference>
<evidence type="ECO:0000256" key="1">
    <source>
        <dbReference type="ARBA" id="ARBA00022737"/>
    </source>
</evidence>
<evidence type="ECO:0000256" key="2">
    <source>
        <dbReference type="ARBA" id="ARBA00023122"/>
    </source>
</evidence>
<dbReference type="PANTHER" id="PTHR22777">
    <property type="entry name" value="HEMOLYSIN-RELATED"/>
    <property type="match status" value="1"/>
</dbReference>
<sequence length="285" mass="32554">MDSDSSGDIAFSKLNLLRRLLFGRPRVRSEEELQEVINASELEGIINEDEGEMLHSIFEFGETMVREIMVPRTDMVCCSTETTVSELLEAIIASGHSRIPIYQGTTDRIVGLVYAKDLLKYWGVTDEEVRVQSVIRTPFFVPETKKIEELLKEFRTRRVHMAIAIDEYGGTSGLVTIEDLLEEIVGDIKDEYDLEEEWITAEEEGWALVDCRLNIEDFAAHFEVSIPRERFDTVGGWLVDLLGRVPLQNEQLIANGLAVTVVECDERTLRKVRVRHLSENEEMES</sequence>